<dbReference type="RefSeq" id="WP_310275990.1">
    <property type="nucleotide sequence ID" value="NZ_JAVDWR010000003.1"/>
</dbReference>
<dbReference type="NCBIfam" id="TIGR01970">
    <property type="entry name" value="DEAH_box_HrpB"/>
    <property type="match status" value="1"/>
</dbReference>
<sequence>MFFKRSDLLPVAEICPALIQSLKQHNKVILSAPPGAGKSTYLPLFLLKHADFAGKTMLLLEPRRLAAKSIASYLASQLNEAVGQQVGYQIRHEKSFSKNTRLLIVTEGVLIRKIQQDPELTGINLIVFDEFHERSLQADLALALALEVQQLNSKLQLLIMSATLDQQKLAAALDAPVLCSEGRSYPVDILYQAPTSEPIWLQSARLSLQASQKHQGSILTFLPGQRDINQARDWLLEQNTDSHLDIYALSGALTLAEQQQAIAPSPAGRRKLVLTTNIAETSLTIEGIQVVVDSGLCRQALYHPKHGLTRLDTVAISQAAAIQRAGRAGRLSAGICYRIDSAELWQRRIAFTPASILQSDLTSLLLEISAWGCSAEQLFWLDQPPQANLKSAAWVLLQLKAITHKGQITDFGRQLLATGTEPRLAALVLHGKQLEQQGEQGAGWLAVVLATLLENPNRSREQDIDQLLQQPLYGALLQQAKQLARQNQIKVCAYLPVHLTAVLLSRAFPDRIALLRGKGYLLTNSAGALLFPDSPLSGAEVLVICDLYFGHSTQISLAARWSLAELMQEWQADLQQQQYLGFDAQQGRFIAEQRLTLGSCVLERKPLHAKLTETQQQQAWLDWLKQQGLQVLPWTEQALQLRYRLQLMQVYMPEHQLPGVDENTLWADAEVWLAPALGKFTKLNDLNKLDLYALLWQRLTYKEQQLLNSCMPDSWRSAVGSMIPVHYSDEGEAILSIRIQEMFGQLDTPAVAKGRLAMKIHLLSPARRPLQVTQDLASFWATSYAEVKKEMKGRYPKHYWPDNPADAMPTNKTKKAMQK</sequence>
<dbReference type="SMART" id="SM00490">
    <property type="entry name" value="HELICc"/>
    <property type="match status" value="1"/>
</dbReference>
<dbReference type="Proteomes" id="UP001257909">
    <property type="component" value="Unassembled WGS sequence"/>
</dbReference>
<dbReference type="GO" id="GO:0003724">
    <property type="term" value="F:RNA helicase activity"/>
    <property type="evidence" value="ECO:0007669"/>
    <property type="project" value="UniProtKB-EC"/>
</dbReference>
<dbReference type="Pfam" id="PF00270">
    <property type="entry name" value="DEAD"/>
    <property type="match status" value="1"/>
</dbReference>
<reference evidence="8 9" key="1">
    <citation type="submission" date="2023-07" db="EMBL/GenBank/DDBJ databases">
        <title>Sorghum-associated microbial communities from plants grown in Nebraska, USA.</title>
        <authorList>
            <person name="Schachtman D."/>
        </authorList>
    </citation>
    <scope>NUCLEOTIDE SEQUENCE [LARGE SCALE GENOMIC DNA]</scope>
    <source>
        <strain evidence="8 9">4138</strain>
    </source>
</reference>
<name>A0ABU1VXQ4_9GAMM</name>
<evidence type="ECO:0000256" key="5">
    <source>
        <dbReference type="SAM" id="MobiDB-lite"/>
    </source>
</evidence>
<dbReference type="SUPFAM" id="SSF52540">
    <property type="entry name" value="P-loop containing nucleoside triphosphate hydrolases"/>
    <property type="match status" value="1"/>
</dbReference>
<dbReference type="InterPro" id="IPR010225">
    <property type="entry name" value="HrpB"/>
</dbReference>
<dbReference type="Gene3D" id="3.40.50.300">
    <property type="entry name" value="P-loop containing nucleotide triphosphate hydrolases"/>
    <property type="match status" value="2"/>
</dbReference>
<feature type="domain" description="Helicase ATP-binding" evidence="6">
    <location>
        <begin position="19"/>
        <end position="182"/>
    </location>
</feature>
<dbReference type="CDD" id="cd17990">
    <property type="entry name" value="DEXHc_HrpB"/>
    <property type="match status" value="1"/>
</dbReference>
<evidence type="ECO:0000256" key="4">
    <source>
        <dbReference type="ARBA" id="ARBA00022840"/>
    </source>
</evidence>
<evidence type="ECO:0000259" key="6">
    <source>
        <dbReference type="PROSITE" id="PS51192"/>
    </source>
</evidence>
<dbReference type="EC" id="3.6.4.13" evidence="8"/>
<evidence type="ECO:0000313" key="9">
    <source>
        <dbReference type="Proteomes" id="UP001257909"/>
    </source>
</evidence>
<protein>
    <submittedName>
        <fullName evidence="8">ATP-dependent helicase HrpB</fullName>
        <ecNumber evidence="8">3.6.4.13</ecNumber>
    </submittedName>
</protein>
<dbReference type="PROSITE" id="PS51192">
    <property type="entry name" value="HELICASE_ATP_BIND_1"/>
    <property type="match status" value="1"/>
</dbReference>
<comment type="caution">
    <text evidence="8">The sequence shown here is derived from an EMBL/GenBank/DDBJ whole genome shotgun (WGS) entry which is preliminary data.</text>
</comment>
<proteinExistence type="predicted"/>
<dbReference type="CDD" id="cd18791">
    <property type="entry name" value="SF2_C_RHA"/>
    <property type="match status" value="1"/>
</dbReference>
<dbReference type="Pfam" id="PF08482">
    <property type="entry name" value="HrpB_C"/>
    <property type="match status" value="1"/>
</dbReference>
<dbReference type="InterPro" id="IPR049614">
    <property type="entry name" value="HrpB_DEXH"/>
</dbReference>
<gene>
    <name evidence="8" type="ORF">J2W69_001423</name>
</gene>
<dbReference type="InterPro" id="IPR013689">
    <property type="entry name" value="RNA_helicase_ATP-dep_HrpB_C"/>
</dbReference>
<dbReference type="InterPro" id="IPR027417">
    <property type="entry name" value="P-loop_NTPase"/>
</dbReference>
<dbReference type="InterPro" id="IPR001650">
    <property type="entry name" value="Helicase_C-like"/>
</dbReference>
<dbReference type="SMART" id="SM00847">
    <property type="entry name" value="HA2"/>
    <property type="match status" value="1"/>
</dbReference>
<dbReference type="Gene3D" id="1.20.120.1080">
    <property type="match status" value="1"/>
</dbReference>
<evidence type="ECO:0000256" key="1">
    <source>
        <dbReference type="ARBA" id="ARBA00022741"/>
    </source>
</evidence>
<dbReference type="Pfam" id="PF24473">
    <property type="entry name" value="CON_HrpB"/>
    <property type="match status" value="1"/>
</dbReference>
<dbReference type="PANTHER" id="PTHR43519">
    <property type="entry name" value="ATP-DEPENDENT RNA HELICASE HRPB"/>
    <property type="match status" value="1"/>
</dbReference>
<keyword evidence="1" id="KW-0547">Nucleotide-binding</keyword>
<evidence type="ECO:0000256" key="2">
    <source>
        <dbReference type="ARBA" id="ARBA00022801"/>
    </source>
</evidence>
<organism evidence="8 9">
    <name type="scientific">Rheinheimera soli</name>
    <dbReference type="NCBI Taxonomy" id="443616"/>
    <lineage>
        <taxon>Bacteria</taxon>
        <taxon>Pseudomonadati</taxon>
        <taxon>Pseudomonadota</taxon>
        <taxon>Gammaproteobacteria</taxon>
        <taxon>Chromatiales</taxon>
        <taxon>Chromatiaceae</taxon>
        <taxon>Rheinheimera</taxon>
    </lineage>
</organism>
<dbReference type="SMART" id="SM00487">
    <property type="entry name" value="DEXDc"/>
    <property type="match status" value="1"/>
</dbReference>
<keyword evidence="4" id="KW-0067">ATP-binding</keyword>
<dbReference type="Pfam" id="PF00271">
    <property type="entry name" value="Helicase_C"/>
    <property type="match status" value="1"/>
</dbReference>
<dbReference type="PROSITE" id="PS51194">
    <property type="entry name" value="HELICASE_CTER"/>
    <property type="match status" value="1"/>
</dbReference>
<keyword evidence="9" id="KW-1185">Reference proteome</keyword>
<dbReference type="GO" id="GO:0016787">
    <property type="term" value="F:hydrolase activity"/>
    <property type="evidence" value="ECO:0007669"/>
    <property type="project" value="UniProtKB-KW"/>
</dbReference>
<dbReference type="InterPro" id="IPR014001">
    <property type="entry name" value="Helicase_ATP-bd"/>
</dbReference>
<accession>A0ABU1VXQ4</accession>
<evidence type="ECO:0000256" key="3">
    <source>
        <dbReference type="ARBA" id="ARBA00022806"/>
    </source>
</evidence>
<evidence type="ECO:0000259" key="7">
    <source>
        <dbReference type="PROSITE" id="PS51194"/>
    </source>
</evidence>
<keyword evidence="2 8" id="KW-0378">Hydrolase</keyword>
<dbReference type="InterPro" id="IPR007502">
    <property type="entry name" value="Helicase-assoc_dom"/>
</dbReference>
<dbReference type="InterPro" id="IPR056329">
    <property type="entry name" value="CON_HrpB"/>
</dbReference>
<dbReference type="EMBL" id="JAVDWR010000003">
    <property type="protein sequence ID" value="MDR7120489.1"/>
    <property type="molecule type" value="Genomic_DNA"/>
</dbReference>
<keyword evidence="3 8" id="KW-0347">Helicase</keyword>
<feature type="domain" description="Helicase C-terminal" evidence="7">
    <location>
        <begin position="200"/>
        <end position="372"/>
    </location>
</feature>
<dbReference type="InterPro" id="IPR011545">
    <property type="entry name" value="DEAD/DEAH_box_helicase_dom"/>
</dbReference>
<dbReference type="PIRSF" id="PIRSF005496">
    <property type="entry name" value="ATP_hel_hrpB"/>
    <property type="match status" value="1"/>
</dbReference>
<dbReference type="PANTHER" id="PTHR43519:SF1">
    <property type="entry name" value="ATP-DEPENDENT RNA HELICASE HRPB"/>
    <property type="match status" value="1"/>
</dbReference>
<feature type="region of interest" description="Disordered" evidence="5">
    <location>
        <begin position="799"/>
        <end position="819"/>
    </location>
</feature>
<evidence type="ECO:0000313" key="8">
    <source>
        <dbReference type="EMBL" id="MDR7120489.1"/>
    </source>
</evidence>